<dbReference type="SUPFAM" id="SSF53474">
    <property type="entry name" value="alpha/beta-Hydrolases"/>
    <property type="match status" value="1"/>
</dbReference>
<sequence>MVVTALLLGACSGPDAGSTPDAVPSSAPAAGPEPFLERCGTGIGALPKDAPVRDDVVLGDGGVRLAAGVLGPQEAGRVGVVHLHQLGNSGCGWGMLATATAEAGVTSVLMDVCGYGASECGPEPPIADQVDLAAAYLRHLGVRRVVVVGASMGGSLAVQAVAGGADVDVWVDLSGPPAWGETRLLDVAGDVDEPGLVVFAPTDGAQAFEAARRLADRTGARFHRARAGHGWGLVTTLRGRLTPVGERVLDFVLRS</sequence>
<keyword evidence="3" id="KW-1185">Reference proteome</keyword>
<gene>
    <name evidence="2" type="ORF">DDE18_03315</name>
</gene>
<organism evidence="2 3">
    <name type="scientific">Nocardioides gansuensis</name>
    <dbReference type="NCBI Taxonomy" id="2138300"/>
    <lineage>
        <taxon>Bacteria</taxon>
        <taxon>Bacillati</taxon>
        <taxon>Actinomycetota</taxon>
        <taxon>Actinomycetes</taxon>
        <taxon>Propionibacteriales</taxon>
        <taxon>Nocardioidaceae</taxon>
        <taxon>Nocardioides</taxon>
    </lineage>
</organism>
<protein>
    <recommendedName>
        <fullName evidence="1">AB hydrolase-1 domain-containing protein</fullName>
    </recommendedName>
</protein>
<reference evidence="2 3" key="1">
    <citation type="submission" date="2018-04" db="EMBL/GenBank/DDBJ databases">
        <title>Genome of Nocardioides gansuensis WSJ-1.</title>
        <authorList>
            <person name="Wu S."/>
            <person name="Wang G."/>
        </authorList>
    </citation>
    <scope>NUCLEOTIDE SEQUENCE [LARGE SCALE GENOMIC DNA]</scope>
    <source>
        <strain evidence="2 3">WSJ-1</strain>
    </source>
</reference>
<evidence type="ECO:0000313" key="2">
    <source>
        <dbReference type="EMBL" id="PVG84641.1"/>
    </source>
</evidence>
<name>A0A2T8FFZ2_9ACTN</name>
<dbReference type="InterPro" id="IPR029058">
    <property type="entry name" value="AB_hydrolase_fold"/>
</dbReference>
<dbReference type="Pfam" id="PF00561">
    <property type="entry name" value="Abhydrolase_1"/>
    <property type="match status" value="1"/>
</dbReference>
<dbReference type="EMBL" id="QDGZ01000001">
    <property type="protein sequence ID" value="PVG84641.1"/>
    <property type="molecule type" value="Genomic_DNA"/>
</dbReference>
<proteinExistence type="predicted"/>
<comment type="caution">
    <text evidence="2">The sequence shown here is derived from an EMBL/GenBank/DDBJ whole genome shotgun (WGS) entry which is preliminary data.</text>
</comment>
<dbReference type="Proteomes" id="UP000246018">
    <property type="component" value="Unassembled WGS sequence"/>
</dbReference>
<feature type="domain" description="AB hydrolase-1" evidence="1">
    <location>
        <begin position="80"/>
        <end position="162"/>
    </location>
</feature>
<evidence type="ECO:0000313" key="3">
    <source>
        <dbReference type="Proteomes" id="UP000246018"/>
    </source>
</evidence>
<accession>A0A2T8FFZ2</accession>
<dbReference type="InterPro" id="IPR000073">
    <property type="entry name" value="AB_hydrolase_1"/>
</dbReference>
<dbReference type="AlphaFoldDB" id="A0A2T8FFZ2"/>
<dbReference type="Gene3D" id="3.40.50.1820">
    <property type="entry name" value="alpha/beta hydrolase"/>
    <property type="match status" value="1"/>
</dbReference>
<dbReference type="GO" id="GO:0003824">
    <property type="term" value="F:catalytic activity"/>
    <property type="evidence" value="ECO:0007669"/>
    <property type="project" value="UniProtKB-ARBA"/>
</dbReference>
<evidence type="ECO:0000259" key="1">
    <source>
        <dbReference type="Pfam" id="PF00561"/>
    </source>
</evidence>